<comment type="domain">
    <text evidence="6">Has three domains with a flexible linker between the domains II and III and assumes an 'L' shape. Domain III is highly mobile and contacts RuvB.</text>
</comment>
<organism evidence="8 9">
    <name type="scientific">Thiosulfatimonas sediminis</name>
    <dbReference type="NCBI Taxonomy" id="2675054"/>
    <lineage>
        <taxon>Bacteria</taxon>
        <taxon>Pseudomonadati</taxon>
        <taxon>Pseudomonadota</taxon>
        <taxon>Gammaproteobacteria</taxon>
        <taxon>Thiotrichales</taxon>
        <taxon>Piscirickettsiaceae</taxon>
        <taxon>Thiosulfatimonas</taxon>
    </lineage>
</organism>
<sequence>MIGFLKGFLAKKQPPILWLDVQGVGYELEAPMSTFYQLNQAADEEVLLLTHLHVREDAMQLFGFATEAERILFKTLIKVNGIGAKMALAVLSSMTVSEFCQSVEQSDVTALTRIPGVGKKTAERLQIEIRDRLKPLIESGLLNYRTDDFALQSCGALGSVSGEALAKQLHSDVMVSNKAVEALLSLGYKVTQAEKMVKQAYQQGMTLEALIKAALQGVKLA</sequence>
<feature type="domain" description="Helix-hairpin-helix DNA-binding motif class 1" evidence="7">
    <location>
        <begin position="109"/>
        <end position="128"/>
    </location>
</feature>
<dbReference type="InterPro" id="IPR000085">
    <property type="entry name" value="RuvA"/>
</dbReference>
<dbReference type="SUPFAM" id="SSF47781">
    <property type="entry name" value="RuvA domain 2-like"/>
    <property type="match status" value="1"/>
</dbReference>
<evidence type="ECO:0000256" key="5">
    <source>
        <dbReference type="ARBA" id="ARBA00023204"/>
    </source>
</evidence>
<keyword evidence="3 6" id="KW-0238">DNA-binding</keyword>
<comment type="subcellular location">
    <subcellularLocation>
        <location evidence="6">Cytoplasm</location>
    </subcellularLocation>
</comment>
<dbReference type="Pfam" id="PF14520">
    <property type="entry name" value="HHH_5"/>
    <property type="match status" value="1"/>
</dbReference>
<dbReference type="GO" id="GO:0000400">
    <property type="term" value="F:four-way junction DNA binding"/>
    <property type="evidence" value="ECO:0007669"/>
    <property type="project" value="UniProtKB-UniRule"/>
</dbReference>
<keyword evidence="2 6" id="KW-0227">DNA damage</keyword>
<keyword evidence="8" id="KW-0067">ATP-binding</keyword>
<keyword evidence="4 6" id="KW-0233">DNA recombination</keyword>
<dbReference type="InterPro" id="IPR013849">
    <property type="entry name" value="DNA_helicase_Holl-junc_RuvA_I"/>
</dbReference>
<dbReference type="GO" id="GO:0006310">
    <property type="term" value="P:DNA recombination"/>
    <property type="evidence" value="ECO:0007669"/>
    <property type="project" value="UniProtKB-UniRule"/>
</dbReference>
<comment type="similarity">
    <text evidence="6">Belongs to the RuvA family.</text>
</comment>
<comment type="subunit">
    <text evidence="6">Homotetramer. Forms an RuvA(8)-RuvB(12)-Holliday junction (HJ) complex. HJ DNA is sandwiched between 2 RuvA tetramers; dsDNA enters through RuvA and exits via RuvB. An RuvB hexamer assembles on each DNA strand where it exits the tetramer. Each RuvB hexamer is contacted by two RuvA subunits (via domain III) on 2 adjacent RuvB subunits; this complex drives branch migration. In the full resolvosome a probable DNA-RuvA(4)-RuvB(12)-RuvC(2) complex forms which resolves the HJ.</text>
</comment>
<evidence type="ECO:0000259" key="7">
    <source>
        <dbReference type="SMART" id="SM00278"/>
    </source>
</evidence>
<feature type="region of interest" description="Domain III" evidence="6">
    <location>
        <begin position="169"/>
        <end position="221"/>
    </location>
</feature>
<comment type="caution">
    <text evidence="6">Lacks conserved residue(s) required for the propagation of feature annotation.</text>
</comment>
<protein>
    <recommendedName>
        <fullName evidence="6">Holliday junction branch migration complex subunit RuvA</fullName>
    </recommendedName>
</protein>
<dbReference type="Proteomes" id="UP000501726">
    <property type="component" value="Chromosome"/>
</dbReference>
<dbReference type="GO" id="GO:0006281">
    <property type="term" value="P:DNA repair"/>
    <property type="evidence" value="ECO:0007669"/>
    <property type="project" value="UniProtKB-UniRule"/>
</dbReference>
<accession>A0A6F8PUL2</accession>
<evidence type="ECO:0000256" key="2">
    <source>
        <dbReference type="ARBA" id="ARBA00022763"/>
    </source>
</evidence>
<keyword evidence="1 6" id="KW-0963">Cytoplasm</keyword>
<dbReference type="GO" id="GO:0009378">
    <property type="term" value="F:four-way junction helicase activity"/>
    <property type="evidence" value="ECO:0007669"/>
    <property type="project" value="InterPro"/>
</dbReference>
<dbReference type="InterPro" id="IPR036267">
    <property type="entry name" value="RuvA_C_sf"/>
</dbReference>
<dbReference type="Pfam" id="PF01330">
    <property type="entry name" value="RuvA_N"/>
    <property type="match status" value="1"/>
</dbReference>
<evidence type="ECO:0000256" key="6">
    <source>
        <dbReference type="HAMAP-Rule" id="MF_00031"/>
    </source>
</evidence>
<dbReference type="Pfam" id="PF07499">
    <property type="entry name" value="RuvA_C"/>
    <property type="match status" value="1"/>
</dbReference>
<keyword evidence="8" id="KW-0378">Hydrolase</keyword>
<reference evidence="9" key="1">
    <citation type="submission" date="2019-11" db="EMBL/GenBank/DDBJ databases">
        <title>Isolation and characterization of two novel species in the genus Thiomicrorhabdus.</title>
        <authorList>
            <person name="Mochizuki J."/>
            <person name="Kojima H."/>
            <person name="Fukui M."/>
        </authorList>
    </citation>
    <scope>NUCLEOTIDE SEQUENCE [LARGE SCALE GENOMIC DNA]</scope>
    <source>
        <strain evidence="9">aks77</strain>
    </source>
</reference>
<evidence type="ECO:0000256" key="1">
    <source>
        <dbReference type="ARBA" id="ARBA00022490"/>
    </source>
</evidence>
<dbReference type="HAMAP" id="MF_00031">
    <property type="entry name" value="DNA_HJ_migration_RuvA"/>
    <property type="match status" value="1"/>
</dbReference>
<dbReference type="InterPro" id="IPR010994">
    <property type="entry name" value="RuvA_2-like"/>
</dbReference>
<keyword evidence="8" id="KW-0347">Helicase</keyword>
<dbReference type="Gene3D" id="1.10.150.20">
    <property type="entry name" value="5' to 3' exonuclease, C-terminal subdomain"/>
    <property type="match status" value="1"/>
</dbReference>
<dbReference type="SUPFAM" id="SSF50249">
    <property type="entry name" value="Nucleic acid-binding proteins"/>
    <property type="match status" value="1"/>
</dbReference>
<dbReference type="InterPro" id="IPR011114">
    <property type="entry name" value="RuvA_C"/>
</dbReference>
<dbReference type="AlphaFoldDB" id="A0A6F8PUL2"/>
<evidence type="ECO:0000256" key="4">
    <source>
        <dbReference type="ARBA" id="ARBA00023172"/>
    </source>
</evidence>
<feature type="domain" description="Helix-hairpin-helix DNA-binding motif class 1" evidence="7">
    <location>
        <begin position="74"/>
        <end position="93"/>
    </location>
</feature>
<keyword evidence="9" id="KW-1185">Reference proteome</keyword>
<dbReference type="CDD" id="cd14332">
    <property type="entry name" value="UBA_RuvA_C"/>
    <property type="match status" value="1"/>
</dbReference>
<dbReference type="GO" id="GO:0048476">
    <property type="term" value="C:Holliday junction resolvase complex"/>
    <property type="evidence" value="ECO:0007669"/>
    <property type="project" value="UniProtKB-UniRule"/>
</dbReference>
<dbReference type="InterPro" id="IPR012340">
    <property type="entry name" value="NA-bd_OB-fold"/>
</dbReference>
<dbReference type="Gene3D" id="1.10.8.10">
    <property type="entry name" value="DNA helicase RuvA subunit, C-terminal domain"/>
    <property type="match status" value="1"/>
</dbReference>
<dbReference type="GO" id="GO:0009379">
    <property type="term" value="C:Holliday junction helicase complex"/>
    <property type="evidence" value="ECO:0007669"/>
    <property type="project" value="InterPro"/>
</dbReference>
<evidence type="ECO:0000256" key="3">
    <source>
        <dbReference type="ARBA" id="ARBA00023125"/>
    </source>
</evidence>
<dbReference type="InterPro" id="IPR003583">
    <property type="entry name" value="Hlx-hairpin-Hlx_DNA-bd_motif"/>
</dbReference>
<proteinExistence type="inferred from homology"/>
<dbReference type="GO" id="GO:0005737">
    <property type="term" value="C:cytoplasm"/>
    <property type="evidence" value="ECO:0007669"/>
    <property type="project" value="UniProtKB-SubCell"/>
</dbReference>
<dbReference type="KEGG" id="tse:THMIRHAS_10900"/>
<dbReference type="SMART" id="SM00278">
    <property type="entry name" value="HhH1"/>
    <property type="match status" value="2"/>
</dbReference>
<dbReference type="SUPFAM" id="SSF46929">
    <property type="entry name" value="DNA helicase RuvA subunit, C-terminal domain"/>
    <property type="match status" value="1"/>
</dbReference>
<keyword evidence="8" id="KW-0547">Nucleotide-binding</keyword>
<gene>
    <name evidence="6 8" type="primary">ruvA</name>
    <name evidence="8" type="ORF">THMIRHAS_10900</name>
</gene>
<comment type="function">
    <text evidence="6">The RuvA-RuvB-RuvC complex processes Holliday junction (HJ) DNA during genetic recombination and DNA repair, while the RuvA-RuvB complex plays an important role in the rescue of blocked DNA replication forks via replication fork reversal (RFR). RuvA specifically binds to HJ cruciform DNA, conferring on it an open structure. The RuvB hexamer acts as an ATP-dependent pump, pulling dsDNA into and through the RuvAB complex. HJ branch migration allows RuvC to scan DNA until it finds its consensus sequence, where it cleaves and resolves the cruciform DNA.</text>
</comment>
<dbReference type="NCBIfam" id="TIGR00084">
    <property type="entry name" value="ruvA"/>
    <property type="match status" value="1"/>
</dbReference>
<dbReference type="RefSeq" id="WP_173271668.1">
    <property type="nucleotide sequence ID" value="NZ_AP021889.1"/>
</dbReference>
<evidence type="ECO:0000313" key="8">
    <source>
        <dbReference type="EMBL" id="BBP45717.1"/>
    </source>
</evidence>
<dbReference type="Gene3D" id="2.40.50.140">
    <property type="entry name" value="Nucleic acid-binding proteins"/>
    <property type="match status" value="1"/>
</dbReference>
<name>A0A6F8PUL2_9GAMM</name>
<evidence type="ECO:0000313" key="9">
    <source>
        <dbReference type="Proteomes" id="UP000501726"/>
    </source>
</evidence>
<keyword evidence="5 6" id="KW-0234">DNA repair</keyword>
<dbReference type="EMBL" id="AP021889">
    <property type="protein sequence ID" value="BBP45717.1"/>
    <property type="molecule type" value="Genomic_DNA"/>
</dbReference>
<dbReference type="GO" id="GO:0005524">
    <property type="term" value="F:ATP binding"/>
    <property type="evidence" value="ECO:0007669"/>
    <property type="project" value="InterPro"/>
</dbReference>